<dbReference type="PANTHER" id="PTHR33638">
    <property type="entry name" value="SELENOPROTEIN H"/>
    <property type="match status" value="1"/>
</dbReference>
<dbReference type="Gene3D" id="3.40.30.10">
    <property type="entry name" value="Glutaredoxin"/>
    <property type="match status" value="1"/>
</dbReference>
<proteinExistence type="predicted"/>
<protein>
    <submittedName>
        <fullName evidence="2">OLC1v1011249C1</fullName>
    </submittedName>
</protein>
<dbReference type="GO" id="GO:0005794">
    <property type="term" value="C:Golgi apparatus"/>
    <property type="evidence" value="ECO:0007669"/>
    <property type="project" value="TreeGrafter"/>
</dbReference>
<keyword evidence="3" id="KW-1185">Reference proteome</keyword>
<evidence type="ECO:0000313" key="2">
    <source>
        <dbReference type="EMBL" id="CAI9111110.1"/>
    </source>
</evidence>
<dbReference type="AlphaFoldDB" id="A0AAV1DT79"/>
<dbReference type="PANTHER" id="PTHR33638:SF1">
    <property type="entry name" value="SELENOPROTEIN H"/>
    <property type="match status" value="1"/>
</dbReference>
<feature type="compositionally biased region" description="Low complexity" evidence="1">
    <location>
        <begin position="12"/>
        <end position="28"/>
    </location>
</feature>
<feature type="region of interest" description="Disordered" evidence="1">
    <location>
        <begin position="1"/>
        <end position="79"/>
    </location>
</feature>
<dbReference type="Proteomes" id="UP001161247">
    <property type="component" value="Chromosome 6"/>
</dbReference>
<organism evidence="2 3">
    <name type="scientific">Oldenlandia corymbosa var. corymbosa</name>
    <dbReference type="NCBI Taxonomy" id="529605"/>
    <lineage>
        <taxon>Eukaryota</taxon>
        <taxon>Viridiplantae</taxon>
        <taxon>Streptophyta</taxon>
        <taxon>Embryophyta</taxon>
        <taxon>Tracheophyta</taxon>
        <taxon>Spermatophyta</taxon>
        <taxon>Magnoliopsida</taxon>
        <taxon>eudicotyledons</taxon>
        <taxon>Gunneridae</taxon>
        <taxon>Pentapetalae</taxon>
        <taxon>asterids</taxon>
        <taxon>lamiids</taxon>
        <taxon>Gentianales</taxon>
        <taxon>Rubiaceae</taxon>
        <taxon>Rubioideae</taxon>
        <taxon>Spermacoceae</taxon>
        <taxon>Hedyotis-Oldenlandia complex</taxon>
        <taxon>Oldenlandia</taxon>
    </lineage>
</organism>
<dbReference type="EMBL" id="OX459123">
    <property type="protein sequence ID" value="CAI9111110.1"/>
    <property type="molecule type" value="Genomic_DNA"/>
</dbReference>
<gene>
    <name evidence="2" type="ORF">OLC1_LOCUS18610</name>
</gene>
<accession>A0AAV1DT79</accession>
<dbReference type="InterPro" id="IPR052674">
    <property type="entry name" value="SelWTH-like"/>
</dbReference>
<feature type="compositionally biased region" description="Basic residues" evidence="1">
    <location>
        <begin position="40"/>
        <end position="53"/>
    </location>
</feature>
<reference evidence="2" key="1">
    <citation type="submission" date="2023-03" db="EMBL/GenBank/DDBJ databases">
        <authorList>
            <person name="Julca I."/>
        </authorList>
    </citation>
    <scope>NUCLEOTIDE SEQUENCE</scope>
</reference>
<feature type="compositionally biased region" description="Basic and acidic residues" evidence="1">
    <location>
        <begin position="65"/>
        <end position="79"/>
    </location>
</feature>
<sequence length="170" mass="18779">MAPRKKTTVEPSGRVTRSSARVTRSGTRQAKLDPISPPMKKAKKSPKQPKAKTAKPSSSVPVEKQVAETDTKSAHGDGPKKTIIVEHCKQCNSFKTRALHVKQALEKDLDGSVTVVLNPDKPRKGCFEIREDGEDGETFISLLDMKRPFTPMKELDMDKVVSDIVDRIKA</sequence>
<name>A0AAV1DT79_OLDCO</name>
<evidence type="ECO:0000313" key="3">
    <source>
        <dbReference type="Proteomes" id="UP001161247"/>
    </source>
</evidence>
<evidence type="ECO:0000256" key="1">
    <source>
        <dbReference type="SAM" id="MobiDB-lite"/>
    </source>
</evidence>